<sequence>MSMITDRLAAAIGVWHEEGPPSFPIDRSDIRRWAIATHWPHEPPRLYWDEDYANATRWGGIIAPEDFNPFAWPVTRSDDGPTRYVMPKPGEPGQRMLNGGVVFQFVQPMRPGDVIRGRWRIKDAAEREGKLGQMLYIQLERQLHNQRDELIRTRIDTVIRY</sequence>
<evidence type="ECO:0000313" key="3">
    <source>
        <dbReference type="Proteomes" id="UP000466681"/>
    </source>
</evidence>
<organism evidence="2 3">
    <name type="scientific">Mycolicibacterium moriokaense</name>
    <dbReference type="NCBI Taxonomy" id="39691"/>
    <lineage>
        <taxon>Bacteria</taxon>
        <taxon>Bacillati</taxon>
        <taxon>Actinomycetota</taxon>
        <taxon>Actinomycetes</taxon>
        <taxon>Mycobacteriales</taxon>
        <taxon>Mycobacteriaceae</taxon>
        <taxon>Mycolicibacterium</taxon>
    </lineage>
</organism>
<gene>
    <name evidence="2" type="ORF">MMOR_19380</name>
</gene>
<evidence type="ECO:0000259" key="1">
    <source>
        <dbReference type="Pfam" id="PF13452"/>
    </source>
</evidence>
<dbReference type="InterPro" id="IPR039569">
    <property type="entry name" value="FAS1-like_DH_region"/>
</dbReference>
<dbReference type="KEGG" id="mmor:MMOR_19380"/>
<reference evidence="2 3" key="1">
    <citation type="journal article" date="2019" name="Emerg. Microbes Infect.">
        <title>Comprehensive subspecies identification of 175 nontuberculous mycobacteria species based on 7547 genomic profiles.</title>
        <authorList>
            <person name="Matsumoto Y."/>
            <person name="Kinjo T."/>
            <person name="Motooka D."/>
            <person name="Nabeya D."/>
            <person name="Jung N."/>
            <person name="Uechi K."/>
            <person name="Horii T."/>
            <person name="Iida T."/>
            <person name="Fujita J."/>
            <person name="Nakamura S."/>
        </authorList>
    </citation>
    <scope>NUCLEOTIDE SEQUENCE [LARGE SCALE GENOMIC DNA]</scope>
    <source>
        <strain evidence="2 3">JCM 6375</strain>
    </source>
</reference>
<dbReference type="Gene3D" id="3.10.129.10">
    <property type="entry name" value="Hotdog Thioesterase"/>
    <property type="match status" value="1"/>
</dbReference>
<dbReference type="SUPFAM" id="SSF54637">
    <property type="entry name" value="Thioesterase/thiol ester dehydrase-isomerase"/>
    <property type="match status" value="1"/>
</dbReference>
<dbReference type="InterPro" id="IPR029069">
    <property type="entry name" value="HotDog_dom_sf"/>
</dbReference>
<dbReference type="AlphaFoldDB" id="A0AAD1H974"/>
<dbReference type="EMBL" id="AP022560">
    <property type="protein sequence ID" value="BBX01002.1"/>
    <property type="molecule type" value="Genomic_DNA"/>
</dbReference>
<keyword evidence="3" id="KW-1185">Reference proteome</keyword>
<dbReference type="Pfam" id="PF13452">
    <property type="entry name" value="FAS1_DH_region"/>
    <property type="match status" value="1"/>
</dbReference>
<dbReference type="Proteomes" id="UP000466681">
    <property type="component" value="Chromosome"/>
</dbReference>
<evidence type="ECO:0000313" key="2">
    <source>
        <dbReference type="EMBL" id="BBX01002.1"/>
    </source>
</evidence>
<dbReference type="CDD" id="cd03441">
    <property type="entry name" value="R_hydratase_like"/>
    <property type="match status" value="1"/>
</dbReference>
<accession>A0AAD1H974</accession>
<feature type="domain" description="FAS1-like dehydratase" evidence="1">
    <location>
        <begin position="11"/>
        <end position="153"/>
    </location>
</feature>
<protein>
    <recommendedName>
        <fullName evidence="1">FAS1-like dehydratase domain-containing protein</fullName>
    </recommendedName>
</protein>
<proteinExistence type="predicted"/>
<name>A0AAD1H974_9MYCO</name>